<organism evidence="1 2">
    <name type="scientific">Babesia bigemina</name>
    <dbReference type="NCBI Taxonomy" id="5866"/>
    <lineage>
        <taxon>Eukaryota</taxon>
        <taxon>Sar</taxon>
        <taxon>Alveolata</taxon>
        <taxon>Apicomplexa</taxon>
        <taxon>Aconoidasida</taxon>
        <taxon>Piroplasmida</taxon>
        <taxon>Babesiidae</taxon>
        <taxon>Babesia</taxon>
    </lineage>
</organism>
<sequence>MVFDGPVSFGYCTLLHLGVDITDGEEAGSGSKQHLSFPHETIDDAEHIRDNENNSQHCLISCVMRICSQLIIIICFNEPPVFTLCQWL</sequence>
<name>A0A061D9D6_BABBI</name>
<accession>A0A061D9D6</accession>
<dbReference type="GeneID" id="24565148"/>
<gene>
    <name evidence="1" type="ORF">BBBOND_0305100</name>
</gene>
<evidence type="ECO:0000313" key="1">
    <source>
        <dbReference type="EMBL" id="CDR96607.1"/>
    </source>
</evidence>
<protein>
    <submittedName>
        <fullName evidence="1">Uncharacterized protein</fullName>
    </submittedName>
</protein>
<dbReference type="Proteomes" id="UP000033188">
    <property type="component" value="Chromosome 3"/>
</dbReference>
<dbReference type="VEuPathDB" id="PiroplasmaDB:BBBOND_0305100"/>
<reference evidence="2" key="1">
    <citation type="journal article" date="2014" name="Nucleic Acids Res.">
        <title>The evolutionary dynamics of variant antigen genes in Babesia reveal a history of genomic innovation underlying host-parasite interaction.</title>
        <authorList>
            <person name="Jackson A.P."/>
            <person name="Otto T.D."/>
            <person name="Darby A."/>
            <person name="Ramaprasad A."/>
            <person name="Xia D."/>
            <person name="Echaide I.E."/>
            <person name="Farber M."/>
            <person name="Gahlot S."/>
            <person name="Gamble J."/>
            <person name="Gupta D."/>
            <person name="Gupta Y."/>
            <person name="Jackson L."/>
            <person name="Malandrin L."/>
            <person name="Malas T.B."/>
            <person name="Moussa E."/>
            <person name="Nair M."/>
            <person name="Reid A.J."/>
            <person name="Sanders M."/>
            <person name="Sharma J."/>
            <person name="Tracey A."/>
            <person name="Quail M.A."/>
            <person name="Weir W."/>
            <person name="Wastling J.M."/>
            <person name="Hall N."/>
            <person name="Willadsen P."/>
            <person name="Lingelbach K."/>
            <person name="Shiels B."/>
            <person name="Tait A."/>
            <person name="Berriman M."/>
            <person name="Allred D.R."/>
            <person name="Pain A."/>
        </authorList>
    </citation>
    <scope>NUCLEOTIDE SEQUENCE [LARGE SCALE GENOMIC DNA]</scope>
    <source>
        <strain evidence="2">Bond</strain>
    </source>
</reference>
<dbReference type="RefSeq" id="XP_012768793.1">
    <property type="nucleotide sequence ID" value="XM_012913339.1"/>
</dbReference>
<evidence type="ECO:0000313" key="2">
    <source>
        <dbReference type="Proteomes" id="UP000033188"/>
    </source>
</evidence>
<dbReference type="EMBL" id="LK391709">
    <property type="protein sequence ID" value="CDR96607.1"/>
    <property type="molecule type" value="Genomic_DNA"/>
</dbReference>
<dbReference type="KEGG" id="bbig:BBBOND_0305100"/>
<dbReference type="AlphaFoldDB" id="A0A061D9D6"/>
<proteinExistence type="predicted"/>
<keyword evidence="2" id="KW-1185">Reference proteome</keyword>